<name>A0ACC3YXT8_COLTU</name>
<protein>
    <submittedName>
        <fullName evidence="1">C6 finger domain-containing protein</fullName>
    </submittedName>
</protein>
<reference evidence="1 2" key="1">
    <citation type="journal article" date="2020" name="Phytopathology">
        <title>Genome Sequence Resources of Colletotrichum truncatum, C. plurivorum, C. musicola, and C. sojae: Four Species Pathogenic to Soybean (Glycine max).</title>
        <authorList>
            <person name="Rogerio F."/>
            <person name="Boufleur T.R."/>
            <person name="Ciampi-Guillardi M."/>
            <person name="Sukno S.A."/>
            <person name="Thon M.R."/>
            <person name="Massola Junior N.S."/>
            <person name="Baroncelli R."/>
        </authorList>
    </citation>
    <scope>NUCLEOTIDE SEQUENCE [LARGE SCALE GENOMIC DNA]</scope>
    <source>
        <strain evidence="1 2">CMES1059</strain>
    </source>
</reference>
<accession>A0ACC3YXT8</accession>
<evidence type="ECO:0000313" key="2">
    <source>
        <dbReference type="Proteomes" id="UP000805649"/>
    </source>
</evidence>
<dbReference type="EMBL" id="VUJX02000005">
    <property type="protein sequence ID" value="KAL0936764.1"/>
    <property type="molecule type" value="Genomic_DNA"/>
</dbReference>
<evidence type="ECO:0000313" key="1">
    <source>
        <dbReference type="EMBL" id="KAL0936764.1"/>
    </source>
</evidence>
<sequence>MDASSGPSSSFSAAHYFPARRRVWQACTNCRARKTRCDAAKPKCSLCMTQNVECVYRDSNQPRIEQNTRILLERIQMLEDRLFASPVFSTQPPQQPLNTPSPNELRQPTTPGSGPRSHPDPSQDAGVLYEQREAGIAPGHEGDSQIPIPLSHTANANHVFEWPIVQQLLSETEPVLPRPTIPKGFRSTEATDIFFHNTQNASQATPPPESWRLFQDRSLPVSIDAADRYREVIHEYFAEVNIFFPILSLEDTLATFDEVVASEKTAGSEPNTIAPSRYCLLLLVLCIGSFVSTGEYRISLDEAAGRNGSQKHQSLGSGFFTETIGFDEKLWQKARLLLGFISSEATLEAAQCTMLASLYMGANGRVSDSFHWAHATAVKCEVLARGAVINTDGTGHFSDAFRRLFWVSLIYEGDFVSEISITLPSGITRYEDIVPYPAPETPKHREEHAAAFAAADTNPTSPEAAGFYRTEELVAFQISTNAAIRRFLNRVNSVVYDSKDQFRMTRANYAGWLLRITEDLWSYHGALYRNLPDFLLTSQPRKRPDQENASSPMTPGIIRVEELGNNPWNVLRLKGRYYAGQYIIHRPFIEYVLLNMAHFETHPCKEAILDRCRLCLEGCRGFINVFDIDPANSITCLFASGMVTFTMVMILRVATMCQVFQDVLPGDIEHAIFVGRRNLRRFNISVKEFEWHLKVLEQMEASCKKRMAM</sequence>
<organism evidence="1 2">
    <name type="scientific">Colletotrichum truncatum</name>
    <name type="common">Anthracnose fungus</name>
    <name type="synonym">Colletotrichum capsici</name>
    <dbReference type="NCBI Taxonomy" id="5467"/>
    <lineage>
        <taxon>Eukaryota</taxon>
        <taxon>Fungi</taxon>
        <taxon>Dikarya</taxon>
        <taxon>Ascomycota</taxon>
        <taxon>Pezizomycotina</taxon>
        <taxon>Sordariomycetes</taxon>
        <taxon>Hypocreomycetidae</taxon>
        <taxon>Glomerellales</taxon>
        <taxon>Glomerellaceae</taxon>
        <taxon>Colletotrichum</taxon>
        <taxon>Colletotrichum truncatum species complex</taxon>
    </lineage>
</organism>
<keyword evidence="2" id="KW-1185">Reference proteome</keyword>
<gene>
    <name evidence="1" type="ORF">CTRU02_208979</name>
</gene>
<dbReference type="Proteomes" id="UP000805649">
    <property type="component" value="Unassembled WGS sequence"/>
</dbReference>
<proteinExistence type="predicted"/>
<comment type="caution">
    <text evidence="1">The sequence shown here is derived from an EMBL/GenBank/DDBJ whole genome shotgun (WGS) entry which is preliminary data.</text>
</comment>